<dbReference type="CDD" id="cd07989">
    <property type="entry name" value="LPLAT_AGPAT-like"/>
    <property type="match status" value="1"/>
</dbReference>
<proteinExistence type="predicted"/>
<reference evidence="5" key="1">
    <citation type="submission" date="2016-10" db="EMBL/GenBank/DDBJ databases">
        <authorList>
            <person name="Varghese N."/>
            <person name="Submissions S."/>
        </authorList>
    </citation>
    <scope>NUCLEOTIDE SEQUENCE [LARGE SCALE GENOMIC DNA]</scope>
    <source>
        <strain evidence="5">DSM 44268</strain>
    </source>
</reference>
<gene>
    <name evidence="4" type="ORF">SAMN05660662_3004</name>
</gene>
<evidence type="ECO:0000313" key="4">
    <source>
        <dbReference type="EMBL" id="SDF66987.1"/>
    </source>
</evidence>
<accession>A0A1G7MZ75</accession>
<dbReference type="RefSeq" id="WP_091768150.1">
    <property type="nucleotide sequence ID" value="NZ_FNBT01000005.1"/>
</dbReference>
<dbReference type="GO" id="GO:0003841">
    <property type="term" value="F:1-acylglycerol-3-phosphate O-acyltransferase activity"/>
    <property type="evidence" value="ECO:0007669"/>
    <property type="project" value="TreeGrafter"/>
</dbReference>
<protein>
    <submittedName>
        <fullName evidence="4">1-acyl-sn-glycerol-3-phosphate acyltransferase</fullName>
    </submittedName>
</protein>
<dbReference type="SMART" id="SM00563">
    <property type="entry name" value="PlsC"/>
    <property type="match status" value="1"/>
</dbReference>
<dbReference type="Pfam" id="PF01553">
    <property type="entry name" value="Acyltransferase"/>
    <property type="match status" value="1"/>
</dbReference>
<dbReference type="Proteomes" id="UP000199406">
    <property type="component" value="Unassembled WGS sequence"/>
</dbReference>
<keyword evidence="5" id="KW-1185">Reference proteome</keyword>
<dbReference type="SUPFAM" id="SSF69593">
    <property type="entry name" value="Glycerol-3-phosphate (1)-acyltransferase"/>
    <property type="match status" value="1"/>
</dbReference>
<name>A0A1G7MZ75_9ACTN</name>
<keyword evidence="1 4" id="KW-0808">Transferase</keyword>
<dbReference type="EMBL" id="FNBT01000005">
    <property type="protein sequence ID" value="SDF66987.1"/>
    <property type="molecule type" value="Genomic_DNA"/>
</dbReference>
<dbReference type="PANTHER" id="PTHR10434:SF11">
    <property type="entry name" value="1-ACYL-SN-GLYCEROL-3-PHOSPHATE ACYLTRANSFERASE"/>
    <property type="match status" value="1"/>
</dbReference>
<dbReference type="InterPro" id="IPR002123">
    <property type="entry name" value="Plipid/glycerol_acylTrfase"/>
</dbReference>
<keyword evidence="2 4" id="KW-0012">Acyltransferase</keyword>
<dbReference type="PANTHER" id="PTHR10434">
    <property type="entry name" value="1-ACYL-SN-GLYCEROL-3-PHOSPHATE ACYLTRANSFERASE"/>
    <property type="match status" value="1"/>
</dbReference>
<dbReference type="OrthoDB" id="9808424at2"/>
<feature type="domain" description="Phospholipid/glycerol acyltransferase" evidence="3">
    <location>
        <begin position="36"/>
        <end position="155"/>
    </location>
</feature>
<dbReference type="AlphaFoldDB" id="A0A1G7MZ75"/>
<organism evidence="4 5">
    <name type="scientific">Blastococcus aurantiacus</name>
    <dbReference type="NCBI Taxonomy" id="1550231"/>
    <lineage>
        <taxon>Bacteria</taxon>
        <taxon>Bacillati</taxon>
        <taxon>Actinomycetota</taxon>
        <taxon>Actinomycetes</taxon>
        <taxon>Geodermatophilales</taxon>
        <taxon>Geodermatophilaceae</taxon>
        <taxon>Blastococcus</taxon>
    </lineage>
</organism>
<sequence length="216" mass="22830">MLPLYWLTVQTVGTAIRGGWRPEVSGLEHVPADGGVVLASNHLSFADQLFLGAVIPRHVAFWGKKEYFTGTGPRGALNRGLMHGLGVIPVNRAGGAASDAAFESAVPVLARGGMVAVFPEGTRSPDGRLYRGRTGALRLAQSCGVPVVPVGISGTDEVQPRDLLGRHRPRVAINFGPQIDVAGADVRTATDALMASIQRLSGQEYVPRYAEKKKAA</sequence>
<evidence type="ECO:0000313" key="5">
    <source>
        <dbReference type="Proteomes" id="UP000199406"/>
    </source>
</evidence>
<evidence type="ECO:0000256" key="1">
    <source>
        <dbReference type="ARBA" id="ARBA00022679"/>
    </source>
</evidence>
<evidence type="ECO:0000259" key="3">
    <source>
        <dbReference type="SMART" id="SM00563"/>
    </source>
</evidence>
<dbReference type="GO" id="GO:0006654">
    <property type="term" value="P:phosphatidic acid biosynthetic process"/>
    <property type="evidence" value="ECO:0007669"/>
    <property type="project" value="TreeGrafter"/>
</dbReference>
<evidence type="ECO:0000256" key="2">
    <source>
        <dbReference type="ARBA" id="ARBA00023315"/>
    </source>
</evidence>
<dbReference type="GO" id="GO:0005886">
    <property type="term" value="C:plasma membrane"/>
    <property type="evidence" value="ECO:0007669"/>
    <property type="project" value="TreeGrafter"/>
</dbReference>
<dbReference type="STRING" id="1550231.SAMN05660662_3004"/>